<dbReference type="RefSeq" id="WP_307395160.1">
    <property type="nucleotide sequence ID" value="NZ_BAAADK010000047.1"/>
</dbReference>
<dbReference type="InterPro" id="IPR029068">
    <property type="entry name" value="Glyas_Bleomycin-R_OHBP_Dase"/>
</dbReference>
<gene>
    <name evidence="2" type="ORF">J2S11_002644</name>
</gene>
<dbReference type="Pfam" id="PF00903">
    <property type="entry name" value="Glyoxalase"/>
    <property type="match status" value="1"/>
</dbReference>
<organism evidence="2 3">
    <name type="scientific">Caldalkalibacillus horti</name>
    <dbReference type="NCBI Taxonomy" id="77523"/>
    <lineage>
        <taxon>Bacteria</taxon>
        <taxon>Bacillati</taxon>
        <taxon>Bacillota</taxon>
        <taxon>Bacilli</taxon>
        <taxon>Bacillales</taxon>
        <taxon>Bacillaceae</taxon>
        <taxon>Caldalkalibacillus</taxon>
    </lineage>
</organism>
<evidence type="ECO:0000313" key="3">
    <source>
        <dbReference type="Proteomes" id="UP001235840"/>
    </source>
</evidence>
<feature type="domain" description="Glyoxalase/fosfomycin resistance/dioxygenase" evidence="1">
    <location>
        <begin position="9"/>
        <end position="111"/>
    </location>
</feature>
<dbReference type="Proteomes" id="UP001235840">
    <property type="component" value="Unassembled WGS sequence"/>
</dbReference>
<proteinExistence type="predicted"/>
<dbReference type="SUPFAM" id="SSF54593">
    <property type="entry name" value="Glyoxalase/Bleomycin resistance protein/Dihydroxybiphenyl dioxygenase"/>
    <property type="match status" value="1"/>
</dbReference>
<evidence type="ECO:0000313" key="2">
    <source>
        <dbReference type="EMBL" id="MDQ0166728.1"/>
    </source>
</evidence>
<evidence type="ECO:0000259" key="1">
    <source>
        <dbReference type="Pfam" id="PF00903"/>
    </source>
</evidence>
<protein>
    <submittedName>
        <fullName evidence="2">Catechol 2,3-dioxygenase-like lactoylglutathione lyase family enzyme</fullName>
    </submittedName>
</protein>
<reference evidence="2 3" key="1">
    <citation type="submission" date="2023-07" db="EMBL/GenBank/DDBJ databases">
        <title>Genomic Encyclopedia of Type Strains, Phase IV (KMG-IV): sequencing the most valuable type-strain genomes for metagenomic binning, comparative biology and taxonomic classification.</title>
        <authorList>
            <person name="Goeker M."/>
        </authorList>
    </citation>
    <scope>NUCLEOTIDE SEQUENCE [LARGE SCALE GENOMIC DNA]</scope>
    <source>
        <strain evidence="2 3">DSM 12751</strain>
    </source>
</reference>
<dbReference type="PANTHER" id="PTHR36437:SF2">
    <property type="entry name" value="GLYOXALASE_BLEOMYCIN RESISTANCE PROTEIN_DIOXYGENASE"/>
    <property type="match status" value="1"/>
</dbReference>
<name>A0ABT9W0G7_9BACI</name>
<keyword evidence="3" id="KW-1185">Reference proteome</keyword>
<comment type="caution">
    <text evidence="2">The sequence shown here is derived from an EMBL/GenBank/DDBJ whole genome shotgun (WGS) entry which is preliminary data.</text>
</comment>
<dbReference type="PANTHER" id="PTHR36437">
    <property type="entry name" value="GLYOXALASE/BLEOMYCIN RESISTANCE PROTEIN/DIOXYGENASE"/>
    <property type="match status" value="1"/>
</dbReference>
<dbReference type="Gene3D" id="3.10.180.10">
    <property type="entry name" value="2,3-Dihydroxybiphenyl 1,2-Dioxygenase, domain 1"/>
    <property type="match status" value="1"/>
</dbReference>
<dbReference type="EMBL" id="JAUSTY010000010">
    <property type="protein sequence ID" value="MDQ0166728.1"/>
    <property type="molecule type" value="Genomic_DNA"/>
</dbReference>
<accession>A0ABT9W0G7</accession>
<dbReference type="InterPro" id="IPR004360">
    <property type="entry name" value="Glyas_Fos-R_dOase_dom"/>
</dbReference>
<sequence length="116" mass="13536">MAAILNQVGTIFIPVSDIERARDWYCKILQLPIDREILHGHLYVLPMNGTGIVLDSKIYAEEHVFKAPLFHFNTNNVKEAYEYMKSKDVKLLTEIEHDHWFNFQDPDGNVMMVCHC</sequence>